<name>A0A8I2D6D2_9GAMM</name>
<dbReference type="RefSeq" id="WP_210848392.1">
    <property type="nucleotide sequence ID" value="NZ_JAGKLY010000003.1"/>
</dbReference>
<reference evidence="1" key="1">
    <citation type="submission" date="2021-03" db="EMBL/GenBank/DDBJ databases">
        <authorList>
            <person name="Stanton E."/>
        </authorList>
    </citation>
    <scope>NUCLEOTIDE SEQUENCE</scope>
    <source>
        <strain evidence="1">2020EL-00113</strain>
    </source>
</reference>
<comment type="caution">
    <text evidence="1">The sequence shown here is derived from an EMBL/GenBank/DDBJ whole genome shotgun (WGS) entry which is preliminary data.</text>
</comment>
<protein>
    <submittedName>
        <fullName evidence="1">Uncharacterized protein</fullName>
    </submittedName>
</protein>
<evidence type="ECO:0000313" key="2">
    <source>
        <dbReference type="Proteomes" id="UP000674270"/>
    </source>
</evidence>
<sequence length="107" mass="12200">MKGTTLTELLDAWDKAAKQTVWKMYCAAGKPNREQFTSINAARYRRKYRNRKNRSYAEKVAYQLADNLTISELVGGNRKYFELPAYIYTFGNSGTAKSQREASNAGD</sequence>
<dbReference type="EMBL" id="JAGKLY010000003">
    <property type="protein sequence ID" value="MBQ0268535.1"/>
    <property type="molecule type" value="Genomic_DNA"/>
</dbReference>
<dbReference type="Proteomes" id="UP000674270">
    <property type="component" value="Unassembled WGS sequence"/>
</dbReference>
<proteinExistence type="predicted"/>
<evidence type="ECO:0000313" key="1">
    <source>
        <dbReference type="EMBL" id="MBQ0268535.1"/>
    </source>
</evidence>
<organism evidence="1 2">
    <name type="scientific">Providencia huaxiensis</name>
    <dbReference type="NCBI Taxonomy" id="2027290"/>
    <lineage>
        <taxon>Bacteria</taxon>
        <taxon>Pseudomonadati</taxon>
        <taxon>Pseudomonadota</taxon>
        <taxon>Gammaproteobacteria</taxon>
        <taxon>Enterobacterales</taxon>
        <taxon>Morganellaceae</taxon>
        <taxon>Providencia</taxon>
    </lineage>
</organism>
<dbReference type="AlphaFoldDB" id="A0A8I2D6D2"/>
<gene>
    <name evidence="1" type="ORF">J7T18_09520</name>
</gene>
<accession>A0A8I2D6D2</accession>